<evidence type="ECO:0000313" key="3">
    <source>
        <dbReference type="Proteomes" id="UP001526246"/>
    </source>
</evidence>
<keyword evidence="1" id="KW-0472">Membrane</keyword>
<gene>
    <name evidence="2" type="ORF">OMW55_12100</name>
</gene>
<dbReference type="Proteomes" id="UP001526246">
    <property type="component" value="Unassembled WGS sequence"/>
</dbReference>
<reference evidence="2 3" key="1">
    <citation type="submission" date="2022-10" db="EMBL/GenBank/DDBJ databases">
        <title>Sphingomonas sp.</title>
        <authorList>
            <person name="Jin C."/>
        </authorList>
    </citation>
    <scope>NUCLEOTIDE SEQUENCE [LARGE SCALE GENOMIC DNA]</scope>
    <source>
        <strain evidence="2 3">BN140010</strain>
    </source>
</reference>
<dbReference type="EMBL" id="JAPDOB010000002">
    <property type="protein sequence ID" value="MCW3798549.1"/>
    <property type="molecule type" value="Genomic_DNA"/>
</dbReference>
<evidence type="ECO:0000313" key="2">
    <source>
        <dbReference type="EMBL" id="MCW3798549.1"/>
    </source>
</evidence>
<dbReference type="Pfam" id="PF19883">
    <property type="entry name" value="DUF6356"/>
    <property type="match status" value="1"/>
</dbReference>
<sequence>MRVMSDRSIIGASREHLAQAREGYFQHLGFALLVATLLLSAALACLVHALVPGVCRTSASRIVALLSELFRDRERLRPTARSGSGALVLTTLLLLSVPPLLLMLRGGGNVLMIPLGLLCLAVPVAYLRTNPDLEPVA</sequence>
<keyword evidence="1" id="KW-0812">Transmembrane</keyword>
<keyword evidence="3" id="KW-1185">Reference proteome</keyword>
<comment type="caution">
    <text evidence="2">The sequence shown here is derived from an EMBL/GenBank/DDBJ whole genome shotgun (WGS) entry which is preliminary data.</text>
</comment>
<organism evidence="2 3">
    <name type="scientific">Sphingomonas arvum</name>
    <dbReference type="NCBI Taxonomy" id="2992113"/>
    <lineage>
        <taxon>Bacteria</taxon>
        <taxon>Pseudomonadati</taxon>
        <taxon>Pseudomonadota</taxon>
        <taxon>Alphaproteobacteria</taxon>
        <taxon>Sphingomonadales</taxon>
        <taxon>Sphingomonadaceae</taxon>
        <taxon>Sphingomonas</taxon>
    </lineage>
</organism>
<evidence type="ECO:0000256" key="1">
    <source>
        <dbReference type="SAM" id="Phobius"/>
    </source>
</evidence>
<dbReference type="InterPro" id="IPR045936">
    <property type="entry name" value="DUF6356"/>
</dbReference>
<accession>A0ABT3JHJ4</accession>
<name>A0ABT3JHJ4_9SPHN</name>
<feature type="transmembrane region" description="Helical" evidence="1">
    <location>
        <begin position="83"/>
        <end position="103"/>
    </location>
</feature>
<dbReference type="RefSeq" id="WP_264883437.1">
    <property type="nucleotide sequence ID" value="NZ_JAPDOB010000002.1"/>
</dbReference>
<feature type="transmembrane region" description="Helical" evidence="1">
    <location>
        <begin position="110"/>
        <end position="127"/>
    </location>
</feature>
<protein>
    <submittedName>
        <fullName evidence="2">DUF6356 family protein</fullName>
    </submittedName>
</protein>
<proteinExistence type="predicted"/>
<keyword evidence="1" id="KW-1133">Transmembrane helix</keyword>